<dbReference type="InterPro" id="IPR051468">
    <property type="entry name" value="Fungal_SecMetab_SDRs"/>
</dbReference>
<dbReference type="InterPro" id="IPR002347">
    <property type="entry name" value="SDR_fam"/>
</dbReference>
<dbReference type="SUPFAM" id="SSF51735">
    <property type="entry name" value="NAD(P)-binding Rossmann-fold domains"/>
    <property type="match status" value="1"/>
</dbReference>
<protein>
    <submittedName>
        <fullName evidence="2">NAD(P)-binding protein</fullName>
    </submittedName>
</protein>
<reference evidence="2 3" key="1">
    <citation type="submission" date="2016-07" db="EMBL/GenBank/DDBJ databases">
        <title>Pervasive Adenine N6-methylation of Active Genes in Fungi.</title>
        <authorList>
            <consortium name="DOE Joint Genome Institute"/>
            <person name="Mondo S.J."/>
            <person name="Dannebaum R.O."/>
            <person name="Kuo R.C."/>
            <person name="Labutti K."/>
            <person name="Haridas S."/>
            <person name="Kuo A."/>
            <person name="Salamov A."/>
            <person name="Ahrendt S.R."/>
            <person name="Lipzen A."/>
            <person name="Sullivan W."/>
            <person name="Andreopoulos W.B."/>
            <person name="Clum A."/>
            <person name="Lindquist E."/>
            <person name="Daum C."/>
            <person name="Ramamoorthy G.K."/>
            <person name="Gryganskyi A."/>
            <person name="Culley D."/>
            <person name="Magnuson J.K."/>
            <person name="James T.Y."/>
            <person name="O'Malley M.A."/>
            <person name="Stajich J.E."/>
            <person name="Spatafora J.W."/>
            <person name="Visel A."/>
            <person name="Grigoriev I.V."/>
        </authorList>
    </citation>
    <scope>NUCLEOTIDE SEQUENCE [LARGE SCALE GENOMIC DNA]</scope>
    <source>
        <strain evidence="2 3">CBS 931.73</strain>
    </source>
</reference>
<comment type="caution">
    <text evidence="2">The sequence shown here is derived from an EMBL/GenBank/DDBJ whole genome shotgun (WGS) entry which is preliminary data.</text>
</comment>
<keyword evidence="3" id="KW-1185">Reference proteome</keyword>
<name>A0A1Y1Z938_9FUNG</name>
<dbReference type="AlphaFoldDB" id="A0A1Y1Z938"/>
<dbReference type="GO" id="GO:0005737">
    <property type="term" value="C:cytoplasm"/>
    <property type="evidence" value="ECO:0007669"/>
    <property type="project" value="TreeGrafter"/>
</dbReference>
<dbReference type="OrthoDB" id="5840532at2759"/>
<dbReference type="Proteomes" id="UP000193498">
    <property type="component" value="Unassembled WGS sequence"/>
</dbReference>
<proteinExistence type="inferred from homology"/>
<accession>A0A1Y1Z938</accession>
<dbReference type="STRING" id="1314790.A0A1Y1Z938"/>
<gene>
    <name evidence="2" type="ORF">K493DRAFT_12938</name>
</gene>
<dbReference type="Gene3D" id="3.40.50.720">
    <property type="entry name" value="NAD(P)-binding Rossmann-like Domain"/>
    <property type="match status" value="1"/>
</dbReference>
<dbReference type="InterPro" id="IPR036291">
    <property type="entry name" value="NAD(P)-bd_dom_sf"/>
</dbReference>
<dbReference type="PANTHER" id="PTHR43544">
    <property type="entry name" value="SHORT-CHAIN DEHYDROGENASE/REDUCTASE"/>
    <property type="match status" value="1"/>
</dbReference>
<evidence type="ECO:0000256" key="1">
    <source>
        <dbReference type="ARBA" id="ARBA00006484"/>
    </source>
</evidence>
<dbReference type="PRINTS" id="PR00081">
    <property type="entry name" value="GDHRDH"/>
</dbReference>
<dbReference type="PANTHER" id="PTHR43544:SF12">
    <property type="entry name" value="NAD(P)-BINDING ROSSMANN-FOLD SUPERFAMILY PROTEIN"/>
    <property type="match status" value="1"/>
</dbReference>
<dbReference type="EMBL" id="MCFE01000013">
    <property type="protein sequence ID" value="ORY06792.1"/>
    <property type="molecule type" value="Genomic_DNA"/>
</dbReference>
<comment type="similarity">
    <text evidence="1">Belongs to the short-chain dehydrogenases/reductases (SDR) family.</text>
</comment>
<dbReference type="GO" id="GO:0016491">
    <property type="term" value="F:oxidoreductase activity"/>
    <property type="evidence" value="ECO:0007669"/>
    <property type="project" value="TreeGrafter"/>
</dbReference>
<organism evidence="2 3">
    <name type="scientific">Basidiobolus meristosporus CBS 931.73</name>
    <dbReference type="NCBI Taxonomy" id="1314790"/>
    <lineage>
        <taxon>Eukaryota</taxon>
        <taxon>Fungi</taxon>
        <taxon>Fungi incertae sedis</taxon>
        <taxon>Zoopagomycota</taxon>
        <taxon>Entomophthoromycotina</taxon>
        <taxon>Basidiobolomycetes</taxon>
        <taxon>Basidiobolales</taxon>
        <taxon>Basidiobolaceae</taxon>
        <taxon>Basidiobolus</taxon>
    </lineage>
</organism>
<evidence type="ECO:0000313" key="2">
    <source>
        <dbReference type="EMBL" id="ORY06792.1"/>
    </source>
</evidence>
<dbReference type="Pfam" id="PF00106">
    <property type="entry name" value="adh_short"/>
    <property type="match status" value="1"/>
</dbReference>
<dbReference type="InParanoid" id="A0A1Y1Z938"/>
<evidence type="ECO:0000313" key="3">
    <source>
        <dbReference type="Proteomes" id="UP000193498"/>
    </source>
</evidence>
<sequence>MTTFLVTGASRGLGIEFVRQLLGKDGFKVVACCRNPESATELNKLKSSAGDRLSVHKLDVNDEDSIKASVEEISKYATNGIDVLINNAGVGGNTAGLSKM</sequence>